<proteinExistence type="predicted"/>
<accession>A0A455U4G3</accession>
<evidence type="ECO:0000313" key="2">
    <source>
        <dbReference type="Proteomes" id="UP000320231"/>
    </source>
</evidence>
<dbReference type="SUPFAM" id="SSF56935">
    <property type="entry name" value="Porins"/>
    <property type="match status" value="1"/>
</dbReference>
<evidence type="ECO:0000313" key="1">
    <source>
        <dbReference type="EMBL" id="BBI60805.1"/>
    </source>
</evidence>
<name>A0A455U4G3_9GAMM</name>
<sequence length="148" mass="16136">MKDVEIVSGGRAIQSGDDNFYSAGLQYDNGTVLAMSEYIWRLWDAEGAQDGTLDSEAFYLTAGYRFGDVMPYVTYSKFTPEGNGYVAQGSSMDSRKTTAIGARWDVVTNLALKAQIEEVSGGVGDQFISDPSRQGREPTTQVYSIALD</sequence>
<organism evidence="1 2">
    <name type="scientific">Vreelandella sulfidaeris</name>
    <dbReference type="NCBI Taxonomy" id="115553"/>
    <lineage>
        <taxon>Bacteria</taxon>
        <taxon>Pseudomonadati</taxon>
        <taxon>Pseudomonadota</taxon>
        <taxon>Gammaproteobacteria</taxon>
        <taxon>Oceanospirillales</taxon>
        <taxon>Halomonadaceae</taxon>
        <taxon>Vreelandella</taxon>
    </lineage>
</organism>
<gene>
    <name evidence="1" type="ORF">HSBAA_21110</name>
</gene>
<dbReference type="AlphaFoldDB" id="A0A455U4G3"/>
<dbReference type="KEGG" id="hsr:HSBAA_21110"/>
<reference evidence="1 2" key="1">
    <citation type="journal article" date="2019" name="Microbiol. Resour. Announc.">
        <title>Complete Genome Sequence of Halomonas sulfidaeris Strain Esulfide1 Isolated from a Metal Sulfide Rock at a Depth of 2,200 Meters, Obtained Using Nanopore Sequencing.</title>
        <authorList>
            <person name="Saito M."/>
            <person name="Nishigata A."/>
            <person name="Galipon J."/>
            <person name="Arakawa K."/>
        </authorList>
    </citation>
    <scope>NUCLEOTIDE SEQUENCE [LARGE SCALE GENOMIC DNA]</scope>
    <source>
        <strain evidence="1 2">ATCC BAA-803</strain>
    </source>
</reference>
<dbReference type="InterPro" id="IPR023614">
    <property type="entry name" value="Porin_dom_sf"/>
</dbReference>
<dbReference type="EMBL" id="AP019514">
    <property type="protein sequence ID" value="BBI60805.1"/>
    <property type="molecule type" value="Genomic_DNA"/>
</dbReference>
<protein>
    <recommendedName>
        <fullName evidence="3">TonB-dependent receptor-like beta-barrel domain-containing protein</fullName>
    </recommendedName>
</protein>
<dbReference type="Proteomes" id="UP000320231">
    <property type="component" value="Chromosome"/>
</dbReference>
<evidence type="ECO:0008006" key="3">
    <source>
        <dbReference type="Google" id="ProtNLM"/>
    </source>
</evidence>
<dbReference type="Gene3D" id="2.40.160.10">
    <property type="entry name" value="Porin"/>
    <property type="match status" value="1"/>
</dbReference>